<dbReference type="NCBIfam" id="TIGR00685">
    <property type="entry name" value="T6PP"/>
    <property type="match status" value="1"/>
</dbReference>
<dbReference type="GO" id="GO:0005992">
    <property type="term" value="P:trehalose biosynthetic process"/>
    <property type="evidence" value="ECO:0007669"/>
    <property type="project" value="UniProtKB-UniPathway"/>
</dbReference>
<dbReference type="EMBL" id="WMIG01000006">
    <property type="protein sequence ID" value="MTH60189.1"/>
    <property type="molecule type" value="Genomic_DNA"/>
</dbReference>
<dbReference type="InterPro" id="IPR044651">
    <property type="entry name" value="OTSB-like"/>
</dbReference>
<comment type="caution">
    <text evidence="3">The sequence shown here is derived from an EMBL/GenBank/DDBJ whole genome shotgun (WGS) entry which is preliminary data.</text>
</comment>
<gene>
    <name evidence="3" type="primary">otsB</name>
    <name evidence="3" type="ORF">GL300_13315</name>
</gene>
<dbReference type="Gene3D" id="3.40.50.1000">
    <property type="entry name" value="HAD superfamily/HAD-like"/>
    <property type="match status" value="1"/>
</dbReference>
<comment type="cofactor">
    <cofactor evidence="2">
        <name>Mg(2+)</name>
        <dbReference type="ChEBI" id="CHEBI:18420"/>
    </cofactor>
</comment>
<dbReference type="InterPro" id="IPR003337">
    <property type="entry name" value="Trehalose_PPase"/>
</dbReference>
<proteinExistence type="inferred from homology"/>
<dbReference type="Proteomes" id="UP000449846">
    <property type="component" value="Unassembled WGS sequence"/>
</dbReference>
<evidence type="ECO:0000313" key="4">
    <source>
        <dbReference type="Proteomes" id="UP000449846"/>
    </source>
</evidence>
<comment type="pathway">
    <text evidence="2">Glycan biosynthesis; trehalose biosynthesis.</text>
</comment>
<accession>A0A844HM82</accession>
<dbReference type="UniPathway" id="UPA00299"/>
<evidence type="ECO:0000256" key="2">
    <source>
        <dbReference type="RuleBase" id="RU361117"/>
    </source>
</evidence>
<dbReference type="GO" id="GO:0004805">
    <property type="term" value="F:trehalose-phosphatase activity"/>
    <property type="evidence" value="ECO:0007669"/>
    <property type="project" value="UniProtKB-EC"/>
</dbReference>
<dbReference type="PANTHER" id="PTHR43768">
    <property type="entry name" value="TREHALOSE 6-PHOSPHATE PHOSPHATASE"/>
    <property type="match status" value="1"/>
</dbReference>
<dbReference type="InterPro" id="IPR036412">
    <property type="entry name" value="HAD-like_sf"/>
</dbReference>
<dbReference type="SUPFAM" id="SSF56784">
    <property type="entry name" value="HAD-like"/>
    <property type="match status" value="1"/>
</dbReference>
<keyword evidence="2" id="KW-0460">Magnesium</keyword>
<dbReference type="Gene3D" id="3.30.70.1020">
    <property type="entry name" value="Trehalose-6-phosphate phosphatase related protein, domain 2"/>
    <property type="match status" value="1"/>
</dbReference>
<keyword evidence="2" id="KW-0479">Metal-binding</keyword>
<evidence type="ECO:0000256" key="1">
    <source>
        <dbReference type="ARBA" id="ARBA00022801"/>
    </source>
</evidence>
<dbReference type="AlphaFoldDB" id="A0A844HM82"/>
<comment type="catalytic activity">
    <reaction evidence="2">
        <text>alpha,alpha-trehalose 6-phosphate + H2O = alpha,alpha-trehalose + phosphate</text>
        <dbReference type="Rhea" id="RHEA:23420"/>
        <dbReference type="ChEBI" id="CHEBI:15377"/>
        <dbReference type="ChEBI" id="CHEBI:16551"/>
        <dbReference type="ChEBI" id="CHEBI:43474"/>
        <dbReference type="ChEBI" id="CHEBI:58429"/>
        <dbReference type="EC" id="3.1.3.12"/>
    </reaction>
</comment>
<dbReference type="InterPro" id="IPR023214">
    <property type="entry name" value="HAD_sf"/>
</dbReference>
<keyword evidence="4" id="KW-1185">Reference proteome</keyword>
<dbReference type="GO" id="GO:0046872">
    <property type="term" value="F:metal ion binding"/>
    <property type="evidence" value="ECO:0007669"/>
    <property type="project" value="UniProtKB-KW"/>
</dbReference>
<organism evidence="3 4">
    <name type="scientific">Paracoccus litorisediminis</name>
    <dbReference type="NCBI Taxonomy" id="2006130"/>
    <lineage>
        <taxon>Bacteria</taxon>
        <taxon>Pseudomonadati</taxon>
        <taxon>Pseudomonadota</taxon>
        <taxon>Alphaproteobacteria</taxon>
        <taxon>Rhodobacterales</taxon>
        <taxon>Paracoccaceae</taxon>
        <taxon>Paracoccus</taxon>
    </lineage>
</organism>
<dbReference type="PANTHER" id="PTHR43768:SF3">
    <property type="entry name" value="TREHALOSE 6-PHOSPHATE PHOSPHATASE"/>
    <property type="match status" value="1"/>
</dbReference>
<keyword evidence="1 2" id="KW-0378">Hydrolase</keyword>
<comment type="similarity">
    <text evidence="2">Belongs to the trehalose phosphatase family.</text>
</comment>
<dbReference type="Pfam" id="PF02358">
    <property type="entry name" value="Trehalose_PPase"/>
    <property type="match status" value="1"/>
</dbReference>
<comment type="function">
    <text evidence="2">Removes the phosphate from trehalose 6-phosphate to produce free trehalose.</text>
</comment>
<dbReference type="EC" id="3.1.3.12" evidence="2"/>
<protein>
    <recommendedName>
        <fullName evidence="2">Trehalose 6-phosphate phosphatase</fullName>
        <ecNumber evidence="2">3.1.3.12</ecNumber>
    </recommendedName>
</protein>
<evidence type="ECO:0000313" key="3">
    <source>
        <dbReference type="EMBL" id="MTH60189.1"/>
    </source>
</evidence>
<reference evidence="3 4" key="1">
    <citation type="submission" date="2019-11" db="EMBL/GenBank/DDBJ databases">
        <authorList>
            <person name="Dong K."/>
        </authorList>
    </citation>
    <scope>NUCLEOTIDE SEQUENCE [LARGE SCALE GENOMIC DNA]</scope>
    <source>
        <strain evidence="3 4">NBRC 112902</strain>
    </source>
</reference>
<name>A0A844HM82_9RHOB</name>
<dbReference type="OrthoDB" id="9814913at2"/>
<sequence>MRALHAECAPVLAVKSQAMMRASAPQAGGTLPAPTTFRLGGIARPNRTARTASPSRHWKRTEPLKDITKEFGSLDLDEHAFFFDFDGTLAEIAPRPQDVILAPELRRDLLRLSIRTKGAVAVITGRNRAEIAPHLDAAIPVAGLHGTDFPGAAPAPDDARRLAAIRPLLPGLADLVARHPGTLLEDKGPGLALHWRGAPQFEAAMVAAAQAALNALGQGWALQPGKSVAEIRPIGDDKGSALCRFMELPPFRGRRPVAFGDDLNDLPMLQAAREAGGIAVAMGERDLPADIRLEGPVALAKWLEERLGA</sequence>